<protein>
    <recommendedName>
        <fullName evidence="1">Integrase zinc-binding domain-containing protein</fullName>
    </recommendedName>
</protein>
<accession>A0A5C7HIA8</accession>
<gene>
    <name evidence="2" type="ORF">EZV62_018083</name>
</gene>
<evidence type="ECO:0000259" key="1">
    <source>
        <dbReference type="Pfam" id="PF17921"/>
    </source>
</evidence>
<evidence type="ECO:0000313" key="3">
    <source>
        <dbReference type="Proteomes" id="UP000323000"/>
    </source>
</evidence>
<dbReference type="AlphaFoldDB" id="A0A5C7HIA8"/>
<dbReference type="Proteomes" id="UP000323000">
    <property type="component" value="Chromosome 8"/>
</dbReference>
<dbReference type="PANTHER" id="PTHR35046:SF9">
    <property type="entry name" value="RNA-DIRECTED DNA POLYMERASE"/>
    <property type="match status" value="1"/>
</dbReference>
<dbReference type="Pfam" id="PF17921">
    <property type="entry name" value="Integrase_H2C2"/>
    <property type="match status" value="1"/>
</dbReference>
<reference evidence="3" key="1">
    <citation type="journal article" date="2019" name="Gigascience">
        <title>De novo genome assembly of the endangered Acer yangbiense, a plant species with extremely small populations endemic to Yunnan Province, China.</title>
        <authorList>
            <person name="Yang J."/>
            <person name="Wariss H.M."/>
            <person name="Tao L."/>
            <person name="Zhang R."/>
            <person name="Yun Q."/>
            <person name="Hollingsworth P."/>
            <person name="Dao Z."/>
            <person name="Luo G."/>
            <person name="Guo H."/>
            <person name="Ma Y."/>
            <person name="Sun W."/>
        </authorList>
    </citation>
    <scope>NUCLEOTIDE SEQUENCE [LARGE SCALE GENOMIC DNA]</scope>
    <source>
        <strain evidence="3">cv. Malutang</strain>
    </source>
</reference>
<dbReference type="PANTHER" id="PTHR35046">
    <property type="entry name" value="ZINC KNUCKLE (CCHC-TYPE) FAMILY PROTEIN"/>
    <property type="match status" value="1"/>
</dbReference>
<dbReference type="EMBL" id="VAHF01000008">
    <property type="protein sequence ID" value="TXG56770.1"/>
    <property type="molecule type" value="Genomic_DNA"/>
</dbReference>
<evidence type="ECO:0000313" key="2">
    <source>
        <dbReference type="EMBL" id="TXG56770.1"/>
    </source>
</evidence>
<sequence>MTTLLQQKWLSKLLDFDYEISYKKGKDNVVAHGLSRALQQEEETLKVLTINQPMWVLEILESYHQDPLVLSLIPGLVIDPTSNQEYNLQNGVLRKQEKIYQFFYWGSMNKEMVARVTECSVCQQYKSENMKNHGLLQPLPIPFVPWQDIAMDFIKGFPLSQGNEVRGEVLSSPKIRDFAYERNKIQSALKEALAQAQERMKYYADKNILEREFNVGD</sequence>
<name>A0A5C7HIA8_9ROSI</name>
<proteinExistence type="predicted"/>
<organism evidence="2 3">
    <name type="scientific">Acer yangbiense</name>
    <dbReference type="NCBI Taxonomy" id="1000413"/>
    <lineage>
        <taxon>Eukaryota</taxon>
        <taxon>Viridiplantae</taxon>
        <taxon>Streptophyta</taxon>
        <taxon>Embryophyta</taxon>
        <taxon>Tracheophyta</taxon>
        <taxon>Spermatophyta</taxon>
        <taxon>Magnoliopsida</taxon>
        <taxon>eudicotyledons</taxon>
        <taxon>Gunneridae</taxon>
        <taxon>Pentapetalae</taxon>
        <taxon>rosids</taxon>
        <taxon>malvids</taxon>
        <taxon>Sapindales</taxon>
        <taxon>Sapindaceae</taxon>
        <taxon>Hippocastanoideae</taxon>
        <taxon>Acereae</taxon>
        <taxon>Acer</taxon>
    </lineage>
</organism>
<dbReference type="OrthoDB" id="10055717at2759"/>
<dbReference type="InterPro" id="IPR041588">
    <property type="entry name" value="Integrase_H2C2"/>
</dbReference>
<comment type="caution">
    <text evidence="2">The sequence shown here is derived from an EMBL/GenBank/DDBJ whole genome shotgun (WGS) entry which is preliminary data.</text>
</comment>
<keyword evidence="3" id="KW-1185">Reference proteome</keyword>
<feature type="domain" description="Integrase zinc-binding" evidence="1">
    <location>
        <begin position="91"/>
        <end position="127"/>
    </location>
</feature>